<evidence type="ECO:0000313" key="1">
    <source>
        <dbReference type="EMBL" id="JAH92008.1"/>
    </source>
</evidence>
<dbReference type="AlphaFoldDB" id="A0A0E9WRB8"/>
<organism evidence="1">
    <name type="scientific">Anguilla anguilla</name>
    <name type="common">European freshwater eel</name>
    <name type="synonym">Muraena anguilla</name>
    <dbReference type="NCBI Taxonomy" id="7936"/>
    <lineage>
        <taxon>Eukaryota</taxon>
        <taxon>Metazoa</taxon>
        <taxon>Chordata</taxon>
        <taxon>Craniata</taxon>
        <taxon>Vertebrata</taxon>
        <taxon>Euteleostomi</taxon>
        <taxon>Actinopterygii</taxon>
        <taxon>Neopterygii</taxon>
        <taxon>Teleostei</taxon>
        <taxon>Anguilliformes</taxon>
        <taxon>Anguillidae</taxon>
        <taxon>Anguilla</taxon>
    </lineage>
</organism>
<proteinExistence type="predicted"/>
<protein>
    <submittedName>
        <fullName evidence="1">Uncharacterized protein</fullName>
    </submittedName>
</protein>
<dbReference type="EMBL" id="GBXM01016569">
    <property type="protein sequence ID" value="JAH92008.1"/>
    <property type="molecule type" value="Transcribed_RNA"/>
</dbReference>
<reference evidence="1" key="2">
    <citation type="journal article" date="2015" name="Fish Shellfish Immunol.">
        <title>Early steps in the European eel (Anguilla anguilla)-Vibrio vulnificus interaction in the gills: Role of the RtxA13 toxin.</title>
        <authorList>
            <person name="Callol A."/>
            <person name="Pajuelo D."/>
            <person name="Ebbesson L."/>
            <person name="Teles M."/>
            <person name="MacKenzie S."/>
            <person name="Amaro C."/>
        </authorList>
    </citation>
    <scope>NUCLEOTIDE SEQUENCE</scope>
</reference>
<sequence length="55" mass="6211">MSSLCLDKNVAGLPPDGTFSSSQKFRKRQNRLVKHLHVCRTVTKLQIHFCLSRAG</sequence>
<accession>A0A0E9WRB8</accession>
<reference evidence="1" key="1">
    <citation type="submission" date="2014-11" db="EMBL/GenBank/DDBJ databases">
        <authorList>
            <person name="Amaro Gonzalez C."/>
        </authorList>
    </citation>
    <scope>NUCLEOTIDE SEQUENCE</scope>
</reference>
<name>A0A0E9WRB8_ANGAN</name>